<reference evidence="1" key="1">
    <citation type="submission" date="2021-02" db="EMBL/GenBank/DDBJ databases">
        <authorList>
            <person name="Nowell W R."/>
        </authorList>
    </citation>
    <scope>NUCLEOTIDE SEQUENCE</scope>
</reference>
<dbReference type="Proteomes" id="UP000663845">
    <property type="component" value="Unassembled WGS sequence"/>
</dbReference>
<comment type="caution">
    <text evidence="1">The sequence shown here is derived from an EMBL/GenBank/DDBJ whole genome shotgun (WGS) entry which is preliminary data.</text>
</comment>
<dbReference type="Gene3D" id="3.40.50.720">
    <property type="entry name" value="NAD(P)-binding Rossmann-like Domain"/>
    <property type="match status" value="1"/>
</dbReference>
<name>A0A813NEA8_9BILA</name>
<dbReference type="AlphaFoldDB" id="A0A813NEA8"/>
<evidence type="ECO:0000313" key="1">
    <source>
        <dbReference type="EMBL" id="CAF0736893.1"/>
    </source>
</evidence>
<dbReference type="EMBL" id="CAJNOG010000007">
    <property type="protein sequence ID" value="CAF0736893.1"/>
    <property type="molecule type" value="Genomic_DNA"/>
</dbReference>
<sequence length="315" mass="34156">MAAKSLAGRIALVTGGTRGIGKGIAIELGAAGALVYVTGRTLKSSNGKGGSLEETAEAIRNRGGHCVPVQVDHEKSEEVEALFERIAREQDGRLDILVNNAYKGVEPLLAASGKAFWEVEPTLFDDINNVGLRNHYYCAVYAARLMVPRKQGLIVVISSAGGLRYLFNVPYGVGKAACDRMAADTATELKKYNVASLSLWPGAVLTDTIQASDNGAGFKKMLEKYGKPETPEFAGRVIVHLAQNPSIMQYTGKIVVTADYGETYGIVDTDGTPAVNIRSFSFLFRQVSALSWLSGWMPNFLKIPHWLWHQASNKF</sequence>
<dbReference type="InterPro" id="IPR002347">
    <property type="entry name" value="SDR_fam"/>
</dbReference>
<proteinExistence type="predicted"/>
<accession>A0A813NEA8</accession>
<dbReference type="PANTHER" id="PTHR44147:SF2">
    <property type="entry name" value="DEHYDROGENASE_REDUCTASE SDR FAMILY MEMBER 1"/>
    <property type="match status" value="1"/>
</dbReference>
<dbReference type="PANTHER" id="PTHR44147">
    <property type="entry name" value="DEHYDROGENASE/REDUCTASE SDR FAMILY MEMBER 1"/>
    <property type="match status" value="1"/>
</dbReference>
<gene>
    <name evidence="1" type="ORF">JYZ213_LOCUS1619</name>
</gene>
<protein>
    <recommendedName>
        <fullName evidence="3">Dehydrogenase/reductase SDR family member 1</fullName>
    </recommendedName>
</protein>
<organism evidence="1 2">
    <name type="scientific">Adineta steineri</name>
    <dbReference type="NCBI Taxonomy" id="433720"/>
    <lineage>
        <taxon>Eukaryota</taxon>
        <taxon>Metazoa</taxon>
        <taxon>Spiralia</taxon>
        <taxon>Gnathifera</taxon>
        <taxon>Rotifera</taxon>
        <taxon>Eurotatoria</taxon>
        <taxon>Bdelloidea</taxon>
        <taxon>Adinetida</taxon>
        <taxon>Adinetidae</taxon>
        <taxon>Adineta</taxon>
    </lineage>
</organism>
<dbReference type="PRINTS" id="PR00081">
    <property type="entry name" value="GDHRDH"/>
</dbReference>
<dbReference type="InterPro" id="IPR036291">
    <property type="entry name" value="NAD(P)-bd_dom_sf"/>
</dbReference>
<evidence type="ECO:0000313" key="2">
    <source>
        <dbReference type="Proteomes" id="UP000663845"/>
    </source>
</evidence>
<evidence type="ECO:0008006" key="3">
    <source>
        <dbReference type="Google" id="ProtNLM"/>
    </source>
</evidence>
<dbReference type="SUPFAM" id="SSF51735">
    <property type="entry name" value="NAD(P)-binding Rossmann-fold domains"/>
    <property type="match status" value="1"/>
</dbReference>
<dbReference type="Pfam" id="PF00106">
    <property type="entry name" value="adh_short"/>
    <property type="match status" value="1"/>
</dbReference>